<keyword evidence="5" id="KW-0998">Cell outer membrane</keyword>
<feature type="domain" description="RagB/SusD" evidence="6">
    <location>
        <begin position="344"/>
        <end position="494"/>
    </location>
</feature>
<organism evidence="8 9">
    <name type="scientific">Flavobacterium piscisymbiosum</name>
    <dbReference type="NCBI Taxonomy" id="2893753"/>
    <lineage>
        <taxon>Bacteria</taxon>
        <taxon>Pseudomonadati</taxon>
        <taxon>Bacteroidota</taxon>
        <taxon>Flavobacteriia</taxon>
        <taxon>Flavobacteriales</taxon>
        <taxon>Flavobacteriaceae</taxon>
        <taxon>Flavobacterium</taxon>
    </lineage>
</organism>
<dbReference type="RefSeq" id="WP_230037149.1">
    <property type="nucleotide sequence ID" value="NZ_JAJJMM010000001.1"/>
</dbReference>
<dbReference type="SUPFAM" id="SSF48452">
    <property type="entry name" value="TPR-like"/>
    <property type="match status" value="1"/>
</dbReference>
<keyword evidence="9" id="KW-1185">Reference proteome</keyword>
<evidence type="ECO:0000256" key="1">
    <source>
        <dbReference type="ARBA" id="ARBA00004442"/>
    </source>
</evidence>
<evidence type="ECO:0000259" key="6">
    <source>
        <dbReference type="Pfam" id="PF07980"/>
    </source>
</evidence>
<gene>
    <name evidence="8" type="ORF">LNP81_14960</name>
</gene>
<dbReference type="InterPro" id="IPR033985">
    <property type="entry name" value="SusD-like_N"/>
</dbReference>
<dbReference type="Pfam" id="PF14322">
    <property type="entry name" value="SusD-like_3"/>
    <property type="match status" value="1"/>
</dbReference>
<dbReference type="PROSITE" id="PS51257">
    <property type="entry name" value="PROKAR_LIPOPROTEIN"/>
    <property type="match status" value="1"/>
</dbReference>
<name>A0ABS8MFL3_9FLAO</name>
<keyword evidence="4" id="KW-0472">Membrane</keyword>
<dbReference type="CDD" id="cd08977">
    <property type="entry name" value="SusD"/>
    <property type="match status" value="1"/>
</dbReference>
<reference evidence="8" key="1">
    <citation type="submission" date="2021-11" db="EMBL/GenBank/DDBJ databases">
        <title>Description of novel Flavobacterium species.</title>
        <authorList>
            <person name="Saticioglu I.B."/>
            <person name="Ay H."/>
            <person name="Altun S."/>
            <person name="Duman M."/>
        </authorList>
    </citation>
    <scope>NUCLEOTIDE SEQUENCE</scope>
    <source>
        <strain evidence="8">F-30</strain>
    </source>
</reference>
<dbReference type="Pfam" id="PF07980">
    <property type="entry name" value="SusD_RagB"/>
    <property type="match status" value="1"/>
</dbReference>
<evidence type="ECO:0000256" key="5">
    <source>
        <dbReference type="ARBA" id="ARBA00023237"/>
    </source>
</evidence>
<feature type="domain" description="SusD-like N-terminal" evidence="7">
    <location>
        <begin position="101"/>
        <end position="244"/>
    </location>
</feature>
<dbReference type="InterPro" id="IPR012944">
    <property type="entry name" value="SusD_RagB_dom"/>
</dbReference>
<protein>
    <submittedName>
        <fullName evidence="8">RagB/SusD family nutrient uptake outer membrane protein</fullName>
    </submittedName>
</protein>
<evidence type="ECO:0000256" key="4">
    <source>
        <dbReference type="ARBA" id="ARBA00023136"/>
    </source>
</evidence>
<dbReference type="EMBL" id="JAJJMM010000001">
    <property type="protein sequence ID" value="MCC9064300.1"/>
    <property type="molecule type" value="Genomic_DNA"/>
</dbReference>
<dbReference type="InterPro" id="IPR011990">
    <property type="entry name" value="TPR-like_helical_dom_sf"/>
</dbReference>
<comment type="subcellular location">
    <subcellularLocation>
        <location evidence="1">Cell outer membrane</location>
    </subcellularLocation>
</comment>
<keyword evidence="3" id="KW-0732">Signal</keyword>
<evidence type="ECO:0000259" key="7">
    <source>
        <dbReference type="Pfam" id="PF14322"/>
    </source>
</evidence>
<sequence>MKYTKIATILIGLAVFTSCTDELTIDPVGLVTEEQINDTPTLNTVEKSVSSSYLLFSNTLNIMGAWDWTGGLVSNNDIILQDIASDDGQKGWNSNSDQPWMDEVDNYTFTSSNGGANGVWKYNYEGIKRTNSAINFLVNPEIEAITGITTARKKQLLGEAYFLRSFYYFALVTNFGDVSLILTPVKTFQEAFDQAVRAPKAEVWNQINKDLALAKELLPNQKITSDTEKWRVSKGAVIALQAKAALYNEKWTEVITYVNELESLGFYSLNANYFDNFSTEKEFTDSEVIFAFDHQSNVVPPRGNGYCALVGWGFFAPTTDFLNSFEPNDPRKAYTVNVADQRVNKILGTTNGNNKGNDQSPSNKVFIRMADVLLWKAEALNETGDYATAITYINKIRTRARTTPTVDGTPVPAGTLADRPASTDKTTIKNWLISERRVELGFENQRMADLKRWGIAKQVMTASGKNFQDKHMLYPIPQSEIDASAGTLTQNPGY</sequence>
<accession>A0ABS8MFL3</accession>
<proteinExistence type="inferred from homology"/>
<dbReference type="Proteomes" id="UP001430679">
    <property type="component" value="Unassembled WGS sequence"/>
</dbReference>
<evidence type="ECO:0000256" key="2">
    <source>
        <dbReference type="ARBA" id="ARBA00006275"/>
    </source>
</evidence>
<comment type="similarity">
    <text evidence="2">Belongs to the SusD family.</text>
</comment>
<evidence type="ECO:0000256" key="3">
    <source>
        <dbReference type="ARBA" id="ARBA00022729"/>
    </source>
</evidence>
<evidence type="ECO:0000313" key="9">
    <source>
        <dbReference type="Proteomes" id="UP001430679"/>
    </source>
</evidence>
<evidence type="ECO:0000313" key="8">
    <source>
        <dbReference type="EMBL" id="MCC9064300.1"/>
    </source>
</evidence>
<dbReference type="Gene3D" id="1.25.40.390">
    <property type="match status" value="1"/>
</dbReference>
<comment type="caution">
    <text evidence="8">The sequence shown here is derived from an EMBL/GenBank/DDBJ whole genome shotgun (WGS) entry which is preliminary data.</text>
</comment>